<accession>A0AAD0JWV3</accession>
<proteinExistence type="predicted"/>
<protein>
    <recommendedName>
        <fullName evidence="3">Bacteriocin biosynthesis cyclodehydratase domain-containing protein</fullName>
    </recommendedName>
</protein>
<dbReference type="Gene3D" id="3.40.50.720">
    <property type="entry name" value="NAD(P)-binding Rossmann-like Domain"/>
    <property type="match status" value="1"/>
</dbReference>
<dbReference type="EMBL" id="CP015453">
    <property type="protein sequence ID" value="AWH97221.1"/>
    <property type="molecule type" value="Genomic_DNA"/>
</dbReference>
<evidence type="ECO:0008006" key="3">
    <source>
        <dbReference type="Google" id="ProtNLM"/>
    </source>
</evidence>
<evidence type="ECO:0000313" key="2">
    <source>
        <dbReference type="Proteomes" id="UP000244903"/>
    </source>
</evidence>
<organism evidence="1 2">
    <name type="scientific">Dietzia psychralcaliphila</name>
    <dbReference type="NCBI Taxonomy" id="139021"/>
    <lineage>
        <taxon>Bacteria</taxon>
        <taxon>Bacillati</taxon>
        <taxon>Actinomycetota</taxon>
        <taxon>Actinomycetes</taxon>
        <taxon>Mycobacteriales</taxon>
        <taxon>Dietziaceae</taxon>
        <taxon>Dietzia</taxon>
    </lineage>
</organism>
<reference evidence="1 2" key="1">
    <citation type="submission" date="2016-04" db="EMBL/GenBank/DDBJ databases">
        <title>Complete genome sequence of the haloalkaliphilic hydrocarbon-degrading bacterium Dietzia psychralcaliphila ILA-1T, isolated from a drain of a fish product-processing plant.</title>
        <authorList>
            <person name="Zhao J."/>
            <person name="Hu B."/>
            <person name="Geng S."/>
            <person name="Nie Y."/>
            <person name="Tang Y."/>
        </authorList>
    </citation>
    <scope>NUCLEOTIDE SEQUENCE [LARGE SCALE GENOMIC DNA]</scope>
    <source>
        <strain evidence="1 2">ILA-1</strain>
    </source>
</reference>
<dbReference type="AlphaFoldDB" id="A0AAD0JWV3"/>
<sequence length="290" mass="30182">MVVRDHDSVQVGLAPDRAVVVGAPASCGPRGLAALLVELDGGADLDDAATRAGVDAADLPAVARILVRLAELGHVRLAAPEPMPAPEPMRTLMPPAIRQVHILGSGQVSEVLRGPLSVNGCRVTTGPDPGLAFDRDRPPWLRRGPTPDLVILTGSIAVDPVVTSALTRSGQVHLHVYCRDGRVVVGPTVLPGVSPCLRCIDLFRAGCDPRWPFVAAQLVGRAPAAGVPALTAATALVLAEVSASREPGRTLQTVGATVEINPAEGLWKRLEWPAAERCTCGAATYPLPLS</sequence>
<evidence type="ECO:0000313" key="1">
    <source>
        <dbReference type="EMBL" id="AWH97221.1"/>
    </source>
</evidence>
<name>A0AAD0JWV3_9ACTN</name>
<dbReference type="Proteomes" id="UP000244903">
    <property type="component" value="Chromosome"/>
</dbReference>
<gene>
    <name evidence="1" type="ORF">A6048_04835</name>
</gene>
<keyword evidence="2" id="KW-1185">Reference proteome</keyword>
<dbReference type="KEGG" id="dpc:A6048_04835"/>